<dbReference type="Proteomes" id="UP000061457">
    <property type="component" value="Chromosome I"/>
</dbReference>
<dbReference type="InterPro" id="IPR005545">
    <property type="entry name" value="YCII"/>
</dbReference>
<dbReference type="EMBL" id="CP013187">
    <property type="protein sequence ID" value="ALO42092.1"/>
    <property type="molecule type" value="Genomic_DNA"/>
</dbReference>
<dbReference type="AlphaFoldDB" id="A0A0S2K195"/>
<proteinExistence type="inferred from homology"/>
<evidence type="ECO:0000256" key="1">
    <source>
        <dbReference type="ARBA" id="ARBA00007689"/>
    </source>
</evidence>
<sequence length="96" mass="10823">MFIVSLSYCAPLSVIDKYIPEHKTFLEKHYGNGNFILSGRKEPRTGGVIISTINDRKQLDEVIAQDPFFIEALAHYEITEILPTMAAPPLAFLLQD</sequence>
<organism evidence="3 4">
    <name type="scientific">Pseudoalteromonas phenolica</name>
    <dbReference type="NCBI Taxonomy" id="161398"/>
    <lineage>
        <taxon>Bacteria</taxon>
        <taxon>Pseudomonadati</taxon>
        <taxon>Pseudomonadota</taxon>
        <taxon>Gammaproteobacteria</taxon>
        <taxon>Alteromonadales</taxon>
        <taxon>Pseudoalteromonadaceae</taxon>
        <taxon>Pseudoalteromonas</taxon>
    </lineage>
</organism>
<dbReference type="PANTHER" id="PTHR37828">
    <property type="entry name" value="GSR2449 PROTEIN"/>
    <property type="match status" value="1"/>
</dbReference>
<reference evidence="4" key="1">
    <citation type="submission" date="2015-11" db="EMBL/GenBank/DDBJ databases">
        <authorList>
            <person name="Kim K.M."/>
        </authorList>
    </citation>
    <scope>NUCLEOTIDE SEQUENCE [LARGE SCALE GENOMIC DNA]</scope>
    <source>
        <strain evidence="4">KCTC 12086</strain>
    </source>
</reference>
<feature type="domain" description="YCII-related" evidence="2">
    <location>
        <begin position="1"/>
        <end position="80"/>
    </location>
</feature>
<gene>
    <name evidence="3" type="ORF">PP2015_1588</name>
</gene>
<accession>A0A0S2K195</accession>
<dbReference type="GO" id="GO:0016787">
    <property type="term" value="F:hydrolase activity"/>
    <property type="evidence" value="ECO:0007669"/>
    <property type="project" value="UniProtKB-KW"/>
</dbReference>
<evidence type="ECO:0000313" key="3">
    <source>
        <dbReference type="EMBL" id="ALO42092.1"/>
    </source>
</evidence>
<evidence type="ECO:0000313" key="4">
    <source>
        <dbReference type="Proteomes" id="UP000061457"/>
    </source>
</evidence>
<protein>
    <submittedName>
        <fullName evidence="3">GTP cyclohydrolase</fullName>
    </submittedName>
</protein>
<name>A0A0S2K195_9GAMM</name>
<dbReference type="PATRIC" id="fig|161398.10.peg.1613"/>
<comment type="similarity">
    <text evidence="1">Belongs to the YciI family.</text>
</comment>
<dbReference type="KEGG" id="pphe:PP2015_1588"/>
<dbReference type="RefSeq" id="WP_058029775.1">
    <property type="nucleotide sequence ID" value="NZ_CP013187.1"/>
</dbReference>
<keyword evidence="4" id="KW-1185">Reference proteome</keyword>
<dbReference type="SUPFAM" id="SSF54909">
    <property type="entry name" value="Dimeric alpha+beta barrel"/>
    <property type="match status" value="1"/>
</dbReference>
<dbReference type="PANTHER" id="PTHR37828:SF1">
    <property type="entry name" value="YCII-RELATED DOMAIN-CONTAINING PROTEIN"/>
    <property type="match status" value="1"/>
</dbReference>
<dbReference type="STRING" id="161398.PP2015_1588"/>
<evidence type="ECO:0000259" key="2">
    <source>
        <dbReference type="Pfam" id="PF03795"/>
    </source>
</evidence>
<dbReference type="Pfam" id="PF03795">
    <property type="entry name" value="YCII"/>
    <property type="match status" value="1"/>
</dbReference>
<dbReference type="OrthoDB" id="9814407at2"/>
<keyword evidence="3" id="KW-0378">Hydrolase</keyword>
<dbReference type="InterPro" id="IPR011008">
    <property type="entry name" value="Dimeric_a/b-barrel"/>
</dbReference>